<feature type="binding site" evidence="5">
    <location>
        <position position="87"/>
    </location>
    <ligand>
        <name>molybdate</name>
        <dbReference type="ChEBI" id="CHEBI:36264"/>
    </ligand>
</feature>
<dbReference type="NCBIfam" id="TIGR01256">
    <property type="entry name" value="modA"/>
    <property type="match status" value="1"/>
</dbReference>
<dbReference type="SUPFAM" id="SSF53850">
    <property type="entry name" value="Periplasmic binding protein-like II"/>
    <property type="match status" value="1"/>
</dbReference>
<comment type="similarity">
    <text evidence="1">Belongs to the bacterial solute-binding protein ModA family.</text>
</comment>
<evidence type="ECO:0000256" key="4">
    <source>
        <dbReference type="ARBA" id="ARBA00022729"/>
    </source>
</evidence>
<accession>A0A8S0WDQ9</accession>
<keyword evidence="2 5" id="KW-0500">Molybdenum</keyword>
<dbReference type="Proteomes" id="UP001071230">
    <property type="component" value="Unassembled WGS sequence"/>
</dbReference>
<dbReference type="EMBL" id="LR746496">
    <property type="protein sequence ID" value="CAA7599462.1"/>
    <property type="molecule type" value="Genomic_DNA"/>
</dbReference>
<feature type="binding site" evidence="5">
    <location>
        <position position="59"/>
    </location>
    <ligand>
        <name>molybdate</name>
        <dbReference type="ChEBI" id="CHEBI:36264"/>
    </ligand>
</feature>
<dbReference type="AlphaFoldDB" id="A0A8S0WDQ9"/>
<keyword evidence="3 5" id="KW-0479">Metal-binding</keyword>
<name>A0A8S0WDQ9_9FIRM</name>
<feature type="binding site" evidence="5">
    <location>
        <position position="168"/>
    </location>
    <ligand>
        <name>molybdate</name>
        <dbReference type="ChEBI" id="CHEBI:36264"/>
    </ligand>
</feature>
<dbReference type="GO" id="GO:0015689">
    <property type="term" value="P:molybdate ion transport"/>
    <property type="evidence" value="ECO:0007669"/>
    <property type="project" value="InterPro"/>
</dbReference>
<dbReference type="PANTHER" id="PTHR30632:SF0">
    <property type="entry name" value="SULFATE-BINDING PROTEIN"/>
    <property type="match status" value="1"/>
</dbReference>
<organism evidence="6">
    <name type="scientific">Acididesulfobacillus acetoxydans</name>
    <dbReference type="NCBI Taxonomy" id="1561005"/>
    <lineage>
        <taxon>Bacteria</taxon>
        <taxon>Bacillati</taxon>
        <taxon>Bacillota</taxon>
        <taxon>Clostridia</taxon>
        <taxon>Eubacteriales</taxon>
        <taxon>Peptococcaceae</taxon>
        <taxon>Acididesulfobacillus</taxon>
    </lineage>
</organism>
<feature type="binding site" evidence="5">
    <location>
        <position position="197"/>
    </location>
    <ligand>
        <name>molybdate</name>
        <dbReference type="ChEBI" id="CHEBI:36264"/>
    </ligand>
</feature>
<dbReference type="Pfam" id="PF13531">
    <property type="entry name" value="SBP_bac_11"/>
    <property type="match status" value="1"/>
</dbReference>
<dbReference type="GO" id="GO:1901359">
    <property type="term" value="F:tungstate binding"/>
    <property type="evidence" value="ECO:0007669"/>
    <property type="project" value="UniProtKB-ARBA"/>
</dbReference>
<evidence type="ECO:0000313" key="6">
    <source>
        <dbReference type="EMBL" id="CAA7599462.1"/>
    </source>
</evidence>
<dbReference type="PROSITE" id="PS51257">
    <property type="entry name" value="PROKAR_LIPOPROTEIN"/>
    <property type="match status" value="1"/>
</dbReference>
<evidence type="ECO:0000256" key="2">
    <source>
        <dbReference type="ARBA" id="ARBA00022505"/>
    </source>
</evidence>
<proteinExistence type="inferred from homology"/>
<gene>
    <name evidence="6" type="ORF">DEACI_0084</name>
    <name evidence="7" type="ORF">DEACI_1184</name>
</gene>
<evidence type="ECO:0000313" key="7">
    <source>
        <dbReference type="EMBL" id="CEJ06733.1"/>
    </source>
</evidence>
<dbReference type="InterPro" id="IPR041879">
    <property type="entry name" value="YvgL-like_PBP2"/>
</dbReference>
<keyword evidence="6" id="KW-0378">Hydrolase</keyword>
<feature type="binding site" evidence="5">
    <location>
        <position position="215"/>
    </location>
    <ligand>
        <name>molybdate</name>
        <dbReference type="ChEBI" id="CHEBI:36264"/>
    </ligand>
</feature>
<dbReference type="InterPro" id="IPR050682">
    <property type="entry name" value="ModA/WtpA"/>
</dbReference>
<protein>
    <submittedName>
        <fullName evidence="7">Molybdate-binding periplasmic protein</fullName>
    </submittedName>
    <submittedName>
        <fullName evidence="6">Molybdate-transporting ATPase</fullName>
        <ecNumber evidence="6">3.6.3.29</ecNumber>
    </submittedName>
</protein>
<reference evidence="6" key="2">
    <citation type="submission" date="2020-01" db="EMBL/GenBank/DDBJ databases">
        <authorList>
            <person name="Hornung B."/>
        </authorList>
    </citation>
    <scope>NUCLEOTIDE SEQUENCE</scope>
    <source>
        <strain evidence="6">PacBioINE</strain>
    </source>
</reference>
<dbReference type="Gene3D" id="3.40.190.10">
    <property type="entry name" value="Periplasmic binding protein-like II"/>
    <property type="match status" value="2"/>
</dbReference>
<dbReference type="CDD" id="cd13537">
    <property type="entry name" value="PBP2_YvgL_like"/>
    <property type="match status" value="1"/>
</dbReference>
<dbReference type="GO" id="GO:0030973">
    <property type="term" value="F:molybdate ion binding"/>
    <property type="evidence" value="ECO:0007669"/>
    <property type="project" value="UniProtKB-ARBA"/>
</dbReference>
<dbReference type="PANTHER" id="PTHR30632">
    <property type="entry name" value="MOLYBDATE-BINDING PERIPLASMIC PROTEIN"/>
    <property type="match status" value="1"/>
</dbReference>
<keyword evidence="4" id="KW-0732">Signal</keyword>
<dbReference type="InterPro" id="IPR005950">
    <property type="entry name" value="ModA"/>
</dbReference>
<dbReference type="GO" id="GO:0046872">
    <property type="term" value="F:metal ion binding"/>
    <property type="evidence" value="ECO:0007669"/>
    <property type="project" value="UniProtKB-KW"/>
</dbReference>
<dbReference type="Proteomes" id="UP000836597">
    <property type="component" value="Chromosome"/>
</dbReference>
<dbReference type="EC" id="3.6.3.29" evidence="6"/>
<sequence>MQRGNRMRKRLGWALLNSLAVLLSVVLLLAGCSAGGGTNSGKGGSQPGSRALIISAAASLQNSLTEIQKVYVKTHPDVRLTFNFGASGPLEQQIEQGAPADLFISAGKAQMDALVKKNLVVKQTKVNLLSNVLVLITGKDNKNVTSVQDLTKPGVRKIGIGTPQSVPAGKYAEESLKSLKLWNTLQQEQKLVLAKDVTQVLTYVEMGSVDAGFVYQSDAQSSSQVKVAAVVPDSAHRPIVYPAAVVAGSKDKRDAEDFLKFLESPQGQQIFAKYGFKTMK</sequence>
<evidence type="ECO:0000256" key="1">
    <source>
        <dbReference type="ARBA" id="ARBA00009175"/>
    </source>
</evidence>
<dbReference type="GO" id="GO:0016787">
    <property type="term" value="F:hydrolase activity"/>
    <property type="evidence" value="ECO:0007669"/>
    <property type="project" value="UniProtKB-KW"/>
</dbReference>
<dbReference type="KEGG" id="aacx:DEACI_0084"/>
<dbReference type="EMBL" id="CDGJ01000033">
    <property type="protein sequence ID" value="CEJ06733.1"/>
    <property type="molecule type" value="Genomic_DNA"/>
</dbReference>
<reference evidence="7" key="1">
    <citation type="submission" date="2014-11" db="EMBL/GenBank/DDBJ databases">
        <authorList>
            <person name="Hornung B.V."/>
        </authorList>
    </citation>
    <scope>NUCLEOTIDE SEQUENCE</scope>
    <source>
        <strain evidence="7">INE</strain>
    </source>
</reference>
<dbReference type="FunFam" id="3.40.190.10:FF:000035">
    <property type="entry name" value="Molybdate ABC transporter substrate-binding protein"/>
    <property type="match status" value="1"/>
</dbReference>
<keyword evidence="8" id="KW-1185">Reference proteome</keyword>
<dbReference type="PIRSF" id="PIRSF004846">
    <property type="entry name" value="ModA"/>
    <property type="match status" value="1"/>
</dbReference>
<evidence type="ECO:0000256" key="3">
    <source>
        <dbReference type="ARBA" id="ARBA00022723"/>
    </source>
</evidence>
<evidence type="ECO:0000256" key="5">
    <source>
        <dbReference type="PIRSR" id="PIRSR004846-1"/>
    </source>
</evidence>
<evidence type="ECO:0000313" key="8">
    <source>
        <dbReference type="Proteomes" id="UP001071230"/>
    </source>
</evidence>